<dbReference type="Gene3D" id="1.10.630.10">
    <property type="entry name" value="Cytochrome P450"/>
    <property type="match status" value="1"/>
</dbReference>
<evidence type="ECO:0000313" key="5">
    <source>
        <dbReference type="EMBL" id="KAG8536259.1"/>
    </source>
</evidence>
<keyword evidence="4" id="KW-0812">Transmembrane</keyword>
<evidence type="ECO:0000256" key="3">
    <source>
        <dbReference type="ARBA" id="ARBA00023004"/>
    </source>
</evidence>
<keyword evidence="2" id="KW-0479">Metal-binding</keyword>
<evidence type="ECO:0000256" key="2">
    <source>
        <dbReference type="ARBA" id="ARBA00022723"/>
    </source>
</evidence>
<dbReference type="InterPro" id="IPR036396">
    <property type="entry name" value="Cyt_P450_sf"/>
</dbReference>
<evidence type="ECO:0000256" key="1">
    <source>
        <dbReference type="ARBA" id="ARBA00010617"/>
    </source>
</evidence>
<dbReference type="GO" id="GO:0019373">
    <property type="term" value="P:epoxygenase P450 pathway"/>
    <property type="evidence" value="ECO:0007669"/>
    <property type="project" value="TreeGrafter"/>
</dbReference>
<comment type="caution">
    <text evidence="5">The sequence shown here is derived from an EMBL/GenBank/DDBJ whole genome shotgun (WGS) entry which is preliminary data.</text>
</comment>
<dbReference type="Proteomes" id="UP000824782">
    <property type="component" value="Unassembled WGS sequence"/>
</dbReference>
<evidence type="ECO:0000313" key="6">
    <source>
        <dbReference type="Proteomes" id="UP000824782"/>
    </source>
</evidence>
<dbReference type="SUPFAM" id="SSF48264">
    <property type="entry name" value="Cytochrome P450"/>
    <property type="match status" value="1"/>
</dbReference>
<keyword evidence="3" id="KW-0408">Iron</keyword>
<evidence type="ECO:0000256" key="4">
    <source>
        <dbReference type="SAM" id="Phobius"/>
    </source>
</evidence>
<sequence>MPIWLIYDLSLECFVFFQDINVFPLLTSVLKDPTCFKYPKEFNPENFLNEKGEFQKNSAFMPLAAGTLCYIFSIVVLGYYNMIYSK</sequence>
<gene>
    <name evidence="5" type="ORF">GDO81_026796</name>
</gene>
<dbReference type="Pfam" id="PF00067">
    <property type="entry name" value="p450"/>
    <property type="match status" value="1"/>
</dbReference>
<comment type="similarity">
    <text evidence="1">Belongs to the cytochrome P450 family.</text>
</comment>
<dbReference type="PANTHER" id="PTHR24300">
    <property type="entry name" value="CYTOCHROME P450 508A4-RELATED"/>
    <property type="match status" value="1"/>
</dbReference>
<dbReference type="InterPro" id="IPR001128">
    <property type="entry name" value="Cyt_P450"/>
</dbReference>
<feature type="transmembrane region" description="Helical" evidence="4">
    <location>
        <begin position="59"/>
        <end position="80"/>
    </location>
</feature>
<dbReference type="EMBL" id="WNYA01047435">
    <property type="protein sequence ID" value="KAG8536259.1"/>
    <property type="molecule type" value="Genomic_DNA"/>
</dbReference>
<keyword evidence="6" id="KW-1185">Reference proteome</keyword>
<name>A0AAV6YFC5_ENGPU</name>
<proteinExistence type="inferred from homology"/>
<keyword evidence="4" id="KW-1133">Transmembrane helix</keyword>
<keyword evidence="4" id="KW-0472">Membrane</keyword>
<dbReference type="GO" id="GO:0005506">
    <property type="term" value="F:iron ion binding"/>
    <property type="evidence" value="ECO:0007669"/>
    <property type="project" value="InterPro"/>
</dbReference>
<accession>A0AAV6YFC5</accession>
<dbReference type="InterPro" id="IPR050182">
    <property type="entry name" value="Cytochrome_P450_fam2"/>
</dbReference>
<reference evidence="5" key="1">
    <citation type="thesis" date="2020" institute="ProQuest LLC" country="789 East Eisenhower Parkway, Ann Arbor, MI, USA">
        <title>Comparative Genomics and Chromosome Evolution.</title>
        <authorList>
            <person name="Mudd A.B."/>
        </authorList>
    </citation>
    <scope>NUCLEOTIDE SEQUENCE</scope>
    <source>
        <strain evidence="5">237g6f4</strain>
        <tissue evidence="5">Blood</tissue>
    </source>
</reference>
<organism evidence="5 6">
    <name type="scientific">Engystomops pustulosus</name>
    <name type="common">Tungara frog</name>
    <name type="synonym">Physalaemus pustulosus</name>
    <dbReference type="NCBI Taxonomy" id="76066"/>
    <lineage>
        <taxon>Eukaryota</taxon>
        <taxon>Metazoa</taxon>
        <taxon>Chordata</taxon>
        <taxon>Craniata</taxon>
        <taxon>Vertebrata</taxon>
        <taxon>Euteleostomi</taxon>
        <taxon>Amphibia</taxon>
        <taxon>Batrachia</taxon>
        <taxon>Anura</taxon>
        <taxon>Neobatrachia</taxon>
        <taxon>Hyloidea</taxon>
        <taxon>Leptodactylidae</taxon>
        <taxon>Leiuperinae</taxon>
        <taxon>Engystomops</taxon>
    </lineage>
</organism>
<dbReference type="AlphaFoldDB" id="A0AAV6YFC5"/>
<dbReference type="PANTHER" id="PTHR24300:SF153">
    <property type="entry name" value="CYTOCHROME P450 2G1-LIKE-RELATED"/>
    <property type="match status" value="1"/>
</dbReference>
<protein>
    <submittedName>
        <fullName evidence="5">Uncharacterized protein</fullName>
    </submittedName>
</protein>
<dbReference type="GO" id="GO:0006805">
    <property type="term" value="P:xenobiotic metabolic process"/>
    <property type="evidence" value="ECO:0007669"/>
    <property type="project" value="TreeGrafter"/>
</dbReference>
<dbReference type="GO" id="GO:0020037">
    <property type="term" value="F:heme binding"/>
    <property type="evidence" value="ECO:0007669"/>
    <property type="project" value="InterPro"/>
</dbReference>
<dbReference type="GO" id="GO:0016712">
    <property type="term" value="F:oxidoreductase activity, acting on paired donors, with incorporation or reduction of molecular oxygen, reduced flavin or flavoprotein as one donor, and incorporation of one atom of oxygen"/>
    <property type="evidence" value="ECO:0007669"/>
    <property type="project" value="TreeGrafter"/>
</dbReference>
<dbReference type="GO" id="GO:0008392">
    <property type="term" value="F:arachidonate epoxygenase activity"/>
    <property type="evidence" value="ECO:0007669"/>
    <property type="project" value="TreeGrafter"/>
</dbReference>
<dbReference type="GO" id="GO:0005737">
    <property type="term" value="C:cytoplasm"/>
    <property type="evidence" value="ECO:0007669"/>
    <property type="project" value="TreeGrafter"/>
</dbReference>